<dbReference type="InterPro" id="IPR050864">
    <property type="entry name" value="Bacterial_PTS_Sugar_Transport"/>
</dbReference>
<dbReference type="PROSITE" id="PS51099">
    <property type="entry name" value="PTS_EIIB_TYPE_2"/>
    <property type="match status" value="1"/>
</dbReference>
<feature type="transmembrane region" description="Helical" evidence="12">
    <location>
        <begin position="368"/>
        <end position="387"/>
    </location>
</feature>
<dbReference type="Pfam" id="PF02378">
    <property type="entry name" value="PTS_EIIC"/>
    <property type="match status" value="1"/>
</dbReference>
<evidence type="ECO:0000256" key="10">
    <source>
        <dbReference type="ARBA" id="ARBA00022989"/>
    </source>
</evidence>
<evidence type="ECO:0000256" key="6">
    <source>
        <dbReference type="ARBA" id="ARBA00022679"/>
    </source>
</evidence>
<dbReference type="GO" id="GO:0090563">
    <property type="term" value="F:protein-phosphocysteine-sugar phosphotransferase activity"/>
    <property type="evidence" value="ECO:0007669"/>
    <property type="project" value="TreeGrafter"/>
</dbReference>
<comment type="subcellular location">
    <subcellularLocation>
        <location evidence="1">Cell inner membrane</location>
        <topology evidence="1">Multi-pass membrane protein</topology>
    </subcellularLocation>
</comment>
<keyword evidence="9" id="KW-0418">Kinase</keyword>
<dbReference type="NCBIfam" id="TIGR01427">
    <property type="entry name" value="PTS_IIC_fructo"/>
    <property type="match status" value="1"/>
</dbReference>
<accession>A0A940PBJ8</accession>
<evidence type="ECO:0000256" key="4">
    <source>
        <dbReference type="ARBA" id="ARBA00022553"/>
    </source>
</evidence>
<dbReference type="RefSeq" id="WP_209526609.1">
    <property type="nucleotide sequence ID" value="NZ_JAEEGA010000004.1"/>
</dbReference>
<gene>
    <name evidence="15" type="ORF">I6N95_08285</name>
</gene>
<dbReference type="PANTHER" id="PTHR30505">
    <property type="entry name" value="FRUCTOSE-LIKE PERMEASE"/>
    <property type="match status" value="1"/>
</dbReference>
<dbReference type="NCBIfam" id="TIGR00829">
    <property type="entry name" value="FRU"/>
    <property type="match status" value="1"/>
</dbReference>
<evidence type="ECO:0000256" key="3">
    <source>
        <dbReference type="ARBA" id="ARBA00022475"/>
    </source>
</evidence>
<feature type="transmembrane region" description="Helical" evidence="12">
    <location>
        <begin position="172"/>
        <end position="193"/>
    </location>
</feature>
<feature type="transmembrane region" description="Helical" evidence="12">
    <location>
        <begin position="394"/>
        <end position="415"/>
    </location>
</feature>
<dbReference type="SUPFAM" id="SSF52794">
    <property type="entry name" value="PTS system IIB component-like"/>
    <property type="match status" value="1"/>
</dbReference>
<dbReference type="InterPro" id="IPR013014">
    <property type="entry name" value="PTS_EIIC_2"/>
</dbReference>
<keyword evidence="16" id="KW-1185">Reference proteome</keyword>
<feature type="domain" description="PTS EIIB type-2" evidence="13">
    <location>
        <begin position="2"/>
        <end position="100"/>
    </location>
</feature>
<dbReference type="InterPro" id="IPR013011">
    <property type="entry name" value="PTS_EIIB_2"/>
</dbReference>
<dbReference type="PROSITE" id="PS51104">
    <property type="entry name" value="PTS_EIIC_TYPE_2"/>
    <property type="match status" value="1"/>
</dbReference>
<keyword evidence="10 12" id="KW-1133">Transmembrane helix</keyword>
<dbReference type="Gene3D" id="3.40.50.2300">
    <property type="match status" value="1"/>
</dbReference>
<proteinExistence type="predicted"/>
<feature type="transmembrane region" description="Helical" evidence="12">
    <location>
        <begin position="254"/>
        <end position="281"/>
    </location>
</feature>
<keyword evidence="3" id="KW-1003">Cell membrane</keyword>
<dbReference type="Proteomes" id="UP000674938">
    <property type="component" value="Unassembled WGS sequence"/>
</dbReference>
<keyword evidence="2" id="KW-0813">Transport</keyword>
<evidence type="ECO:0000256" key="12">
    <source>
        <dbReference type="SAM" id="Phobius"/>
    </source>
</evidence>
<dbReference type="FunFam" id="3.40.50.2300:FF:000014">
    <property type="entry name" value="PTS system fructose-like transporter subunit IIB"/>
    <property type="match status" value="1"/>
</dbReference>
<dbReference type="InterPro" id="IPR006327">
    <property type="entry name" value="PTS_IIC_fruc"/>
</dbReference>
<evidence type="ECO:0000256" key="8">
    <source>
        <dbReference type="ARBA" id="ARBA00022692"/>
    </source>
</evidence>
<dbReference type="InterPro" id="IPR003501">
    <property type="entry name" value="PTS_EIIB_2/3"/>
</dbReference>
<evidence type="ECO:0000313" key="15">
    <source>
        <dbReference type="EMBL" id="MBP1040998.1"/>
    </source>
</evidence>
<evidence type="ECO:0000256" key="1">
    <source>
        <dbReference type="ARBA" id="ARBA00004429"/>
    </source>
</evidence>
<keyword evidence="6" id="KW-0808">Transferase</keyword>
<feature type="transmembrane region" description="Helical" evidence="12">
    <location>
        <begin position="287"/>
        <end position="309"/>
    </location>
</feature>
<dbReference type="InterPro" id="IPR003353">
    <property type="entry name" value="PTS_IIB_fruc"/>
</dbReference>
<dbReference type="CDD" id="cd05569">
    <property type="entry name" value="PTS_IIB_fructose"/>
    <property type="match status" value="1"/>
</dbReference>
<keyword evidence="8 12" id="KW-0812">Transmembrane</keyword>
<feature type="transmembrane region" description="Helical" evidence="12">
    <location>
        <begin position="213"/>
        <end position="233"/>
    </location>
</feature>
<evidence type="ECO:0000259" key="14">
    <source>
        <dbReference type="PROSITE" id="PS51104"/>
    </source>
</evidence>
<dbReference type="InterPro" id="IPR036095">
    <property type="entry name" value="PTS_EIIB-like_sf"/>
</dbReference>
<organism evidence="15 16">
    <name type="scientific">Vagococcus allomyrinae</name>
    <dbReference type="NCBI Taxonomy" id="2794353"/>
    <lineage>
        <taxon>Bacteria</taxon>
        <taxon>Bacillati</taxon>
        <taxon>Bacillota</taxon>
        <taxon>Bacilli</taxon>
        <taxon>Lactobacillales</taxon>
        <taxon>Enterococcaceae</taxon>
        <taxon>Vagococcus</taxon>
    </lineage>
</organism>
<evidence type="ECO:0000256" key="9">
    <source>
        <dbReference type="ARBA" id="ARBA00022777"/>
    </source>
</evidence>
<sequence length="465" mass="47375">MKKIIGVTKCPNGLAHTYMSAEKLETVGKQLGYQVKIETQGAAAVENELSAEDIQQADYVIIAADAAIDGKERFAGKKLLEVPIADVLKNAQGLIESLEVNATVFQAATTTAAPASGSGSPMKQLMNGVSHMVPFVVVGGLLIAIAAAIGGENLPEGLIIPDGSIWQRVSDIGAIGFSLMLPIFAGYIAYAIAGRAALAPAMIGAQIANTPSILGTESGTGFLGAILVGYMAGHLVKWMNSWKIPKDLRAAMPTVVIPILGTGIIAAALMLVLGAPIAWLMDSLNNMLASLSGNSSTSILLGAILGTMLGLDMGGPVNKVAYLFGVASITTGNTMIMGAVAAVIGVPPLALGLSTFINKSYSEEEKSAGIPALLMGLLGITEGAIPFAAANPKVVMPSIILGSAVTGAVAMLFKVSVSIPNGGPVAGLLGATNNVLLYLLTIAIGIIVVNVLLLVFGKFFAKGAA</sequence>
<evidence type="ECO:0000259" key="13">
    <source>
        <dbReference type="PROSITE" id="PS51099"/>
    </source>
</evidence>
<evidence type="ECO:0000256" key="5">
    <source>
        <dbReference type="ARBA" id="ARBA00022597"/>
    </source>
</evidence>
<dbReference type="GO" id="GO:0009401">
    <property type="term" value="P:phosphoenolpyruvate-dependent sugar phosphotransferase system"/>
    <property type="evidence" value="ECO:0007669"/>
    <property type="project" value="UniProtKB-KW"/>
</dbReference>
<dbReference type="PANTHER" id="PTHR30505:SF0">
    <property type="entry name" value="FRUCTOSE-LIKE PTS SYSTEM EIIBC COMPONENT-RELATED"/>
    <property type="match status" value="1"/>
</dbReference>
<name>A0A940PBJ8_9ENTE</name>
<dbReference type="Pfam" id="PF02302">
    <property type="entry name" value="PTS_IIB"/>
    <property type="match status" value="1"/>
</dbReference>
<dbReference type="EMBL" id="JAEEGA010000004">
    <property type="protein sequence ID" value="MBP1040998.1"/>
    <property type="molecule type" value="Genomic_DNA"/>
</dbReference>
<keyword evidence="11 12" id="KW-0472">Membrane</keyword>
<keyword evidence="7" id="KW-0598">Phosphotransferase system</keyword>
<evidence type="ECO:0000256" key="2">
    <source>
        <dbReference type="ARBA" id="ARBA00022448"/>
    </source>
</evidence>
<evidence type="ECO:0000256" key="11">
    <source>
        <dbReference type="ARBA" id="ARBA00023136"/>
    </source>
</evidence>
<dbReference type="GO" id="GO:0005886">
    <property type="term" value="C:plasma membrane"/>
    <property type="evidence" value="ECO:0007669"/>
    <property type="project" value="UniProtKB-SubCell"/>
</dbReference>
<keyword evidence="4" id="KW-0597">Phosphoprotein</keyword>
<evidence type="ECO:0000256" key="7">
    <source>
        <dbReference type="ARBA" id="ARBA00022683"/>
    </source>
</evidence>
<reference evidence="15" key="1">
    <citation type="submission" date="2020-12" db="EMBL/GenBank/DDBJ databases">
        <title>Vagococcus allomyrinae sp. nov. and Enterococcus lavae sp. nov., isolated from the larvae of Allomyrina dichotoma.</title>
        <authorList>
            <person name="Lee S.D."/>
        </authorList>
    </citation>
    <scope>NUCLEOTIDE SEQUENCE</scope>
    <source>
        <strain evidence="15">BWB3-3</strain>
    </source>
</reference>
<feature type="transmembrane region" description="Helical" evidence="12">
    <location>
        <begin position="132"/>
        <end position="151"/>
    </location>
</feature>
<dbReference type="GO" id="GO:0005351">
    <property type="term" value="F:carbohydrate:proton symporter activity"/>
    <property type="evidence" value="ECO:0007669"/>
    <property type="project" value="InterPro"/>
</dbReference>
<evidence type="ECO:0000313" key="16">
    <source>
        <dbReference type="Proteomes" id="UP000674938"/>
    </source>
</evidence>
<feature type="domain" description="PTS EIIC type-2" evidence="14">
    <location>
        <begin position="121"/>
        <end position="465"/>
    </location>
</feature>
<dbReference type="InterPro" id="IPR003352">
    <property type="entry name" value="PTS_EIIC"/>
</dbReference>
<dbReference type="GO" id="GO:0016301">
    <property type="term" value="F:kinase activity"/>
    <property type="evidence" value="ECO:0007669"/>
    <property type="project" value="UniProtKB-KW"/>
</dbReference>
<comment type="caution">
    <text evidence="15">The sequence shown here is derived from an EMBL/GenBank/DDBJ whole genome shotgun (WGS) entry which is preliminary data.</text>
</comment>
<feature type="transmembrane region" description="Helical" evidence="12">
    <location>
        <begin position="321"/>
        <end position="348"/>
    </location>
</feature>
<feature type="transmembrane region" description="Helical" evidence="12">
    <location>
        <begin position="435"/>
        <end position="456"/>
    </location>
</feature>
<dbReference type="GO" id="GO:0022877">
    <property type="term" value="F:protein-N(PI)-phosphohistidine-fructose phosphotransferase system transporter activity"/>
    <property type="evidence" value="ECO:0007669"/>
    <property type="project" value="InterPro"/>
</dbReference>
<protein>
    <submittedName>
        <fullName evidence="15">PTS fructose transporter subunit IIBC</fullName>
    </submittedName>
</protein>
<dbReference type="AlphaFoldDB" id="A0A940PBJ8"/>
<keyword evidence="5" id="KW-0762">Sugar transport</keyword>